<proteinExistence type="predicted"/>
<name>A0A0H5CKM5_CYBJN</name>
<organism evidence="1 2">
    <name type="scientific">Cyberlindnera jadinii (strain ATCC 18201 / CBS 1600 / BCRC 20928 / JCM 3617 / NBRC 0987 / NRRL Y-1542)</name>
    <name type="common">Torula yeast</name>
    <name type="synonym">Candida utilis</name>
    <dbReference type="NCBI Taxonomy" id="983966"/>
    <lineage>
        <taxon>Eukaryota</taxon>
        <taxon>Fungi</taxon>
        <taxon>Dikarya</taxon>
        <taxon>Ascomycota</taxon>
        <taxon>Saccharomycotina</taxon>
        <taxon>Saccharomycetes</taxon>
        <taxon>Phaffomycetales</taxon>
        <taxon>Phaffomycetaceae</taxon>
        <taxon>Cyberlindnera</taxon>
    </lineage>
</organism>
<accession>A0A0H5CKM5</accession>
<dbReference type="AlphaFoldDB" id="A0A0H5CKM5"/>
<protein>
    <submittedName>
        <fullName evidence="1">Uncharacterized protein</fullName>
    </submittedName>
</protein>
<gene>
    <name evidence="1" type="ORF">BN1211_6031</name>
</gene>
<dbReference type="Proteomes" id="UP000038830">
    <property type="component" value="Unassembled WGS sequence"/>
</dbReference>
<sequence length="227" mass="26222">MSTNSQSEEPIAIQSQDPSTSLLVEQNELLDTEFSKALESIDSLIALYSIQPDDEGAREQCSDLLKTLRHNQLPLAQGSAKLLDLERRFHDAYMDKLKELSLLEESSYSHVSKNNKIFFEQRMKSLQVLELEKSLGKISNIELSSGERLDVSLSKERVMELLEAERKERAIVSFKNEDLLKPEIKDLRRDYDTWGKRDNELKRYLVDDLEAMDKKVKAIVTKEKWAD</sequence>
<evidence type="ECO:0000313" key="2">
    <source>
        <dbReference type="Proteomes" id="UP000038830"/>
    </source>
</evidence>
<dbReference type="EMBL" id="CDQK01000007">
    <property type="protein sequence ID" value="CEP25044.1"/>
    <property type="molecule type" value="Genomic_DNA"/>
</dbReference>
<reference evidence="2" key="1">
    <citation type="journal article" date="2015" name="J. Biotechnol.">
        <title>The structure of the Cyberlindnera jadinii genome and its relation to Candida utilis analyzed by the occurrence of single nucleotide polymorphisms.</title>
        <authorList>
            <person name="Rupp O."/>
            <person name="Brinkrolf K."/>
            <person name="Buerth C."/>
            <person name="Kunigo M."/>
            <person name="Schneider J."/>
            <person name="Jaenicke S."/>
            <person name="Goesmann A."/>
            <person name="Puehler A."/>
            <person name="Jaeger K.-E."/>
            <person name="Ernst J.F."/>
        </authorList>
    </citation>
    <scope>NUCLEOTIDE SEQUENCE [LARGE SCALE GENOMIC DNA]</scope>
    <source>
        <strain evidence="2">ATCC 18201 / CBS 1600 / BCRC 20928 / JCM 3617 / NBRC 0987 / NRRL Y-1542</strain>
    </source>
</reference>
<evidence type="ECO:0000313" key="1">
    <source>
        <dbReference type="EMBL" id="CEP25044.1"/>
    </source>
</evidence>